<gene>
    <name evidence="3" type="primary">Necator_chrII.g5178</name>
    <name evidence="3" type="ORF">RB195_017386</name>
</gene>
<keyword evidence="4" id="KW-1185">Reference proteome</keyword>
<evidence type="ECO:0000256" key="1">
    <source>
        <dbReference type="SAM" id="MobiDB-lite"/>
    </source>
</evidence>
<reference evidence="3 4" key="1">
    <citation type="submission" date="2023-08" db="EMBL/GenBank/DDBJ databases">
        <title>A Necator americanus chromosomal reference genome.</title>
        <authorList>
            <person name="Ilik V."/>
            <person name="Petrzelkova K.J."/>
            <person name="Pardy F."/>
            <person name="Fuh T."/>
            <person name="Niatou-Singa F.S."/>
            <person name="Gouil Q."/>
            <person name="Baker L."/>
            <person name="Ritchie M.E."/>
            <person name="Jex A.R."/>
            <person name="Gazzola D."/>
            <person name="Li H."/>
            <person name="Toshio Fujiwara R."/>
            <person name="Zhan B."/>
            <person name="Aroian R.V."/>
            <person name="Pafco B."/>
            <person name="Schwarz E.M."/>
        </authorList>
    </citation>
    <scope>NUCLEOTIDE SEQUENCE [LARGE SCALE GENOMIC DNA]</scope>
    <source>
        <strain evidence="3 4">Aroian</strain>
        <tissue evidence="3">Whole animal</tissue>
    </source>
</reference>
<dbReference type="EMBL" id="JAVFWL010000002">
    <property type="protein sequence ID" value="KAK6733600.1"/>
    <property type="molecule type" value="Genomic_DNA"/>
</dbReference>
<accession>A0ABR1C609</accession>
<keyword evidence="2" id="KW-1133">Transmembrane helix</keyword>
<proteinExistence type="predicted"/>
<organism evidence="3 4">
    <name type="scientific">Necator americanus</name>
    <name type="common">Human hookworm</name>
    <dbReference type="NCBI Taxonomy" id="51031"/>
    <lineage>
        <taxon>Eukaryota</taxon>
        <taxon>Metazoa</taxon>
        <taxon>Ecdysozoa</taxon>
        <taxon>Nematoda</taxon>
        <taxon>Chromadorea</taxon>
        <taxon>Rhabditida</taxon>
        <taxon>Rhabditina</taxon>
        <taxon>Rhabditomorpha</taxon>
        <taxon>Strongyloidea</taxon>
        <taxon>Ancylostomatidae</taxon>
        <taxon>Bunostominae</taxon>
        <taxon>Necator</taxon>
    </lineage>
</organism>
<sequence>MIEMPEKEEQRPLFTIAVLVSGVVGGLAVVIAVVYLYRFCLKKRPPVTTTAVPEAKREQIRSNATSQSRPLPLPLSTDPSTPFLSHSPSKEYTKETVVERESTFGSPTRIAQVFPLIPKEHAVPYIQRSIQDISHNKSFLSVSDGPNRAQSADLLQADTNPDIRRASFDVPRGTGRQLPSTEGLEAVEENLLGFDSSHMDVTRCNRNRPISGVFHAINLRRPRRDEGDYGGSRNPQRHL</sequence>
<feature type="compositionally biased region" description="Low complexity" evidence="1">
    <location>
        <begin position="68"/>
        <end position="85"/>
    </location>
</feature>
<comment type="caution">
    <text evidence="3">The sequence shown here is derived from an EMBL/GenBank/DDBJ whole genome shotgun (WGS) entry which is preliminary data.</text>
</comment>
<evidence type="ECO:0000313" key="4">
    <source>
        <dbReference type="Proteomes" id="UP001303046"/>
    </source>
</evidence>
<protein>
    <submittedName>
        <fullName evidence="3">Uncharacterized protein</fullName>
    </submittedName>
</protein>
<keyword evidence="2" id="KW-0472">Membrane</keyword>
<dbReference type="Proteomes" id="UP001303046">
    <property type="component" value="Unassembled WGS sequence"/>
</dbReference>
<feature type="region of interest" description="Disordered" evidence="1">
    <location>
        <begin position="48"/>
        <end position="94"/>
    </location>
</feature>
<evidence type="ECO:0000256" key="2">
    <source>
        <dbReference type="SAM" id="Phobius"/>
    </source>
</evidence>
<keyword evidence="2" id="KW-0812">Transmembrane</keyword>
<feature type="transmembrane region" description="Helical" evidence="2">
    <location>
        <begin position="12"/>
        <end position="37"/>
    </location>
</feature>
<evidence type="ECO:0000313" key="3">
    <source>
        <dbReference type="EMBL" id="KAK6733600.1"/>
    </source>
</evidence>
<name>A0ABR1C609_NECAM</name>